<comment type="similarity">
    <text evidence="1">Belongs to the barstar family.</text>
</comment>
<evidence type="ECO:0000313" key="4">
    <source>
        <dbReference type="Proteomes" id="UP000198982"/>
    </source>
</evidence>
<reference evidence="4" key="1">
    <citation type="submission" date="2016-10" db="EMBL/GenBank/DDBJ databases">
        <authorList>
            <person name="Varghese N."/>
            <person name="Submissions S."/>
        </authorList>
    </citation>
    <scope>NUCLEOTIDE SEQUENCE [LARGE SCALE GENOMIC DNA]</scope>
    <source>
        <strain evidence="4">DSM 9751</strain>
    </source>
</reference>
<dbReference type="InterPro" id="IPR000468">
    <property type="entry name" value="Barstar"/>
</dbReference>
<dbReference type="SUPFAM" id="SSF52038">
    <property type="entry name" value="Barstar-related"/>
    <property type="match status" value="1"/>
</dbReference>
<feature type="domain" description="Barstar (barnase inhibitor)" evidence="2">
    <location>
        <begin position="6"/>
        <end position="86"/>
    </location>
</feature>
<evidence type="ECO:0000259" key="2">
    <source>
        <dbReference type="Pfam" id="PF01337"/>
    </source>
</evidence>
<dbReference type="Proteomes" id="UP000198982">
    <property type="component" value="Unassembled WGS sequence"/>
</dbReference>
<dbReference type="RefSeq" id="WP_092315742.1">
    <property type="nucleotide sequence ID" value="NZ_FNTJ01000001.1"/>
</dbReference>
<gene>
    <name evidence="3" type="ORF">SAMN05216178_3638</name>
</gene>
<dbReference type="EMBL" id="FNTJ01000001">
    <property type="protein sequence ID" value="SEC15177.1"/>
    <property type="molecule type" value="Genomic_DNA"/>
</dbReference>
<dbReference type="Gene3D" id="3.30.370.10">
    <property type="entry name" value="Barstar-like"/>
    <property type="match status" value="1"/>
</dbReference>
<dbReference type="InterPro" id="IPR035905">
    <property type="entry name" value="Barstar-like_sf"/>
</dbReference>
<keyword evidence="4" id="KW-1185">Reference proteome</keyword>
<organism evidence="3 4">
    <name type="scientific">Pseudomonas saponiphila</name>
    <dbReference type="NCBI Taxonomy" id="556534"/>
    <lineage>
        <taxon>Bacteria</taxon>
        <taxon>Pseudomonadati</taxon>
        <taxon>Pseudomonadota</taxon>
        <taxon>Gammaproteobacteria</taxon>
        <taxon>Pseudomonadales</taxon>
        <taxon>Pseudomonadaceae</taxon>
        <taxon>Pseudomonas</taxon>
    </lineage>
</organism>
<protein>
    <submittedName>
        <fullName evidence="3">Barstar (Barnase inhibitor)</fullName>
    </submittedName>
</protein>
<proteinExistence type="inferred from homology"/>
<dbReference type="Pfam" id="PF01337">
    <property type="entry name" value="Barstar"/>
    <property type="match status" value="1"/>
</dbReference>
<sequence length="95" mass="10978">MTRPQLLEIDVRDLGSARELHLALRDALGLPLWYGCNWDAFWDAISGLVEMPLQLRITGWHSLSRRLPDDARLMEQCLRRLQSKYPASAAQLQFD</sequence>
<name>A0A1H4Q6E0_9PSED</name>
<dbReference type="AlphaFoldDB" id="A0A1H4Q6E0"/>
<dbReference type="CDD" id="cd05140">
    <property type="entry name" value="Barstar_AU1054-like"/>
    <property type="match status" value="1"/>
</dbReference>
<evidence type="ECO:0000313" key="3">
    <source>
        <dbReference type="EMBL" id="SEC15177.1"/>
    </source>
</evidence>
<evidence type="ECO:0000256" key="1">
    <source>
        <dbReference type="ARBA" id="ARBA00006845"/>
    </source>
</evidence>
<accession>A0A1H4Q6E0</accession>